<keyword evidence="1" id="KW-1133">Transmembrane helix</keyword>
<comment type="caution">
    <text evidence="3">The sequence shown here is derived from an EMBL/GenBank/DDBJ whole genome shotgun (WGS) entry which is preliminary data.</text>
</comment>
<organism evidence="3 4">
    <name type="scientific">Tricholomella constricta</name>
    <dbReference type="NCBI Taxonomy" id="117010"/>
    <lineage>
        <taxon>Eukaryota</taxon>
        <taxon>Fungi</taxon>
        <taxon>Dikarya</taxon>
        <taxon>Basidiomycota</taxon>
        <taxon>Agaricomycotina</taxon>
        <taxon>Agaricomycetes</taxon>
        <taxon>Agaricomycetidae</taxon>
        <taxon>Agaricales</taxon>
        <taxon>Tricholomatineae</taxon>
        <taxon>Lyophyllaceae</taxon>
        <taxon>Tricholomella</taxon>
    </lineage>
</organism>
<feature type="transmembrane region" description="Helical" evidence="1">
    <location>
        <begin position="12"/>
        <end position="34"/>
    </location>
</feature>
<dbReference type="EMBL" id="JAACJP010000018">
    <property type="protein sequence ID" value="KAF5378741.1"/>
    <property type="molecule type" value="Genomic_DNA"/>
</dbReference>
<evidence type="ECO:0000256" key="1">
    <source>
        <dbReference type="SAM" id="Phobius"/>
    </source>
</evidence>
<keyword evidence="4" id="KW-1185">Reference proteome</keyword>
<feature type="transmembrane region" description="Helical" evidence="1">
    <location>
        <begin position="82"/>
        <end position="105"/>
    </location>
</feature>
<keyword evidence="1" id="KW-0472">Membrane</keyword>
<dbReference type="Proteomes" id="UP000565441">
    <property type="component" value="Unassembled WGS sequence"/>
</dbReference>
<proteinExistence type="predicted"/>
<evidence type="ECO:0000259" key="2">
    <source>
        <dbReference type="Pfam" id="PF20153"/>
    </source>
</evidence>
<protein>
    <recommendedName>
        <fullName evidence="2">DUF6535 domain-containing protein</fullName>
    </recommendedName>
</protein>
<evidence type="ECO:0000313" key="3">
    <source>
        <dbReference type="EMBL" id="KAF5378741.1"/>
    </source>
</evidence>
<feature type="transmembrane region" description="Helical" evidence="1">
    <location>
        <begin position="167"/>
        <end position="196"/>
    </location>
</feature>
<feature type="domain" description="DUF6535" evidence="2">
    <location>
        <begin position="1"/>
        <end position="162"/>
    </location>
</feature>
<reference evidence="3 4" key="1">
    <citation type="journal article" date="2020" name="ISME J.">
        <title>Uncovering the hidden diversity of litter-decomposition mechanisms in mushroom-forming fungi.</title>
        <authorList>
            <person name="Floudas D."/>
            <person name="Bentzer J."/>
            <person name="Ahren D."/>
            <person name="Johansson T."/>
            <person name="Persson P."/>
            <person name="Tunlid A."/>
        </authorList>
    </citation>
    <scope>NUCLEOTIDE SEQUENCE [LARGE SCALE GENOMIC DNA]</scope>
    <source>
        <strain evidence="3 4">CBS 661.87</strain>
    </source>
</reference>
<keyword evidence="1" id="KW-0812">Transmembrane</keyword>
<accession>A0A8H5M2W6</accession>
<gene>
    <name evidence="3" type="ORF">D9615_007003</name>
</gene>
<dbReference type="OrthoDB" id="2756178at2759"/>
<evidence type="ECO:0000313" key="4">
    <source>
        <dbReference type="Proteomes" id="UP000565441"/>
    </source>
</evidence>
<dbReference type="Pfam" id="PF20153">
    <property type="entry name" value="DUF6535"/>
    <property type="match status" value="1"/>
</dbReference>
<name>A0A8H5M2W6_9AGAR</name>
<sequence>MCDAWREEVDKLLIFAGLFSAAVTAFTIESYQWLTEDPNDLTLHALAQISQQLRSAGLGNVTISNLSPEPFTPSPSVVRVNVFWFLSLTLSLATVLIGILCMQWLREYQRETTLSYKGGVALRQMRHEGFVAWGVPEILSLLPLLLQTALILFFAGLLDLLLSLNTVVATFIITAVGLVLLFLVITTIAPTLQYIITPISNLRIAQCPFKSPQSWAFHRVSLTLVDLVPQRFVWSMRRSSARLARLWTSLHDSNWTDFDIHWRHMRDATKIRFGMPLEIQDGGDLVHGLSWIHKTFTQSVDVVYPIYHCFRDLESSAAVQAVSETYPDFAGHFHELLDDPRSPYNAQTRREILSTIVLGFYVHTHPSLEIYNLESQIRITNTVGILWFDPSLHVLHKVSDGSSSYLPASVPPDLLRQFLSCLKTYFSHDVSSIEKAVDIWDIINHLLGDWQPGAHEHAPKWSFAMMEEYEKWLGQSKELEQRKFRVQLCVSGMVTVFRRNPGSQRLWTTFPEFQHALSLVRTLDKYVAEMGGISRMRKELGWIDLGLDFDEREWKNLVNTIPSKYTD</sequence>
<dbReference type="InterPro" id="IPR045338">
    <property type="entry name" value="DUF6535"/>
</dbReference>
<feature type="transmembrane region" description="Helical" evidence="1">
    <location>
        <begin position="130"/>
        <end position="155"/>
    </location>
</feature>
<dbReference type="AlphaFoldDB" id="A0A8H5M2W6"/>